<evidence type="ECO:0000256" key="1">
    <source>
        <dbReference type="ARBA" id="ARBA00023015"/>
    </source>
</evidence>
<dbReference type="RefSeq" id="WP_338548914.1">
    <property type="nucleotide sequence ID" value="NZ_CP146069.1"/>
</dbReference>
<evidence type="ECO:0000313" key="6">
    <source>
        <dbReference type="Proteomes" id="UP001364156"/>
    </source>
</evidence>
<dbReference type="InterPro" id="IPR036390">
    <property type="entry name" value="WH_DNA-bd_sf"/>
</dbReference>
<reference evidence="5 6" key="1">
    <citation type="submission" date="2023-10" db="EMBL/GenBank/DDBJ databases">
        <title>Roseovarius strain S88 nov., isolated from a marine algae.</title>
        <authorList>
            <person name="Lee M.W."/>
            <person name="Lee J.K."/>
            <person name="Kim J.M."/>
            <person name="Choi D.G."/>
            <person name="Baek J.H."/>
            <person name="Bayburt H."/>
            <person name="Jung J.J."/>
            <person name="Han D.M."/>
            <person name="Jeon C.O."/>
        </authorList>
    </citation>
    <scope>NUCLEOTIDE SEQUENCE [LARGE SCALE GENOMIC DNA]</scope>
    <source>
        <strain evidence="5 6">S88</strain>
    </source>
</reference>
<dbReference type="PANTHER" id="PTHR33204:SF37">
    <property type="entry name" value="HTH-TYPE TRANSCRIPTIONAL REGULATOR YODB"/>
    <property type="match status" value="1"/>
</dbReference>
<dbReference type="EMBL" id="CP146069">
    <property type="protein sequence ID" value="WWR48368.1"/>
    <property type="molecule type" value="Genomic_DNA"/>
</dbReference>
<dbReference type="PROSITE" id="PS51118">
    <property type="entry name" value="HTH_HXLR"/>
    <property type="match status" value="1"/>
</dbReference>
<evidence type="ECO:0000259" key="4">
    <source>
        <dbReference type="PROSITE" id="PS51118"/>
    </source>
</evidence>
<dbReference type="PANTHER" id="PTHR33204">
    <property type="entry name" value="TRANSCRIPTIONAL REGULATOR, MARR FAMILY"/>
    <property type="match status" value="1"/>
</dbReference>
<dbReference type="InterPro" id="IPR002577">
    <property type="entry name" value="HTH_HxlR"/>
</dbReference>
<proteinExistence type="predicted"/>
<dbReference type="Gene3D" id="1.10.10.10">
    <property type="entry name" value="Winged helix-like DNA-binding domain superfamily/Winged helix DNA-binding domain"/>
    <property type="match status" value="1"/>
</dbReference>
<gene>
    <name evidence="5" type="ORF">RZ517_14725</name>
</gene>
<organism evidence="5 6">
    <name type="scientific">Roseovarius phycicola</name>
    <dbReference type="NCBI Taxonomy" id="3080976"/>
    <lineage>
        <taxon>Bacteria</taxon>
        <taxon>Pseudomonadati</taxon>
        <taxon>Pseudomonadota</taxon>
        <taxon>Alphaproteobacteria</taxon>
        <taxon>Rhodobacterales</taxon>
        <taxon>Roseobacteraceae</taxon>
        <taxon>Roseovarius</taxon>
    </lineage>
</organism>
<sequence>MALLDLLGRRWCLGIIWQVSENGPLTFRALEAKCGGVSPSVLNTRLRELREAGLVQVGDDGYEATNQCLELFALIEPMRNWSHAWARKLP</sequence>
<keyword evidence="1" id="KW-0805">Transcription regulation</keyword>
<dbReference type="Pfam" id="PF01638">
    <property type="entry name" value="HxlR"/>
    <property type="match status" value="1"/>
</dbReference>
<evidence type="ECO:0000313" key="5">
    <source>
        <dbReference type="EMBL" id="WWR48368.1"/>
    </source>
</evidence>
<dbReference type="SUPFAM" id="SSF46785">
    <property type="entry name" value="Winged helix' DNA-binding domain"/>
    <property type="match status" value="1"/>
</dbReference>
<feature type="domain" description="HTH hxlR-type" evidence="4">
    <location>
        <begin position="1"/>
        <end position="90"/>
    </location>
</feature>
<accession>A0ABZ2HLZ2</accession>
<dbReference type="Proteomes" id="UP001364156">
    <property type="component" value="Chromosome"/>
</dbReference>
<keyword evidence="6" id="KW-1185">Reference proteome</keyword>
<name>A0ABZ2HLZ2_9RHOB</name>
<protein>
    <submittedName>
        <fullName evidence="5">Winged helix-turn-helix transcriptional regulator</fullName>
    </submittedName>
</protein>
<keyword evidence="3" id="KW-0804">Transcription</keyword>
<keyword evidence="2" id="KW-0238">DNA-binding</keyword>
<evidence type="ECO:0000256" key="2">
    <source>
        <dbReference type="ARBA" id="ARBA00023125"/>
    </source>
</evidence>
<evidence type="ECO:0000256" key="3">
    <source>
        <dbReference type="ARBA" id="ARBA00023163"/>
    </source>
</evidence>
<dbReference type="InterPro" id="IPR036388">
    <property type="entry name" value="WH-like_DNA-bd_sf"/>
</dbReference>